<feature type="chain" id="PRO_5015859655" evidence="1">
    <location>
        <begin position="24"/>
        <end position="207"/>
    </location>
</feature>
<organism evidence="3 4">
    <name type="scientific">Blastomonas natatoria</name>
    <dbReference type="NCBI Taxonomy" id="34015"/>
    <lineage>
        <taxon>Bacteria</taxon>
        <taxon>Pseudomonadati</taxon>
        <taxon>Pseudomonadota</taxon>
        <taxon>Alphaproteobacteria</taxon>
        <taxon>Sphingomonadales</taxon>
        <taxon>Sphingomonadaceae</taxon>
        <taxon>Blastomonas</taxon>
    </lineage>
</organism>
<dbReference type="PIRSF" id="PIRSF029811">
    <property type="entry name" value="UCP029811"/>
    <property type="match status" value="1"/>
</dbReference>
<sequence length="207" mass="21267">MIRSFLPVAALSLAFALSACGGAADKAEAPLPDGAWQLVADQSNIGFVSVKAGNVGEAHSFTKLSGSVQPDGTVGVAIDLASVDTGIDVRNQRMRDMLFEVASFPDAKLTAKIDPAAVKALKPGERKMMNVPVTLDLHGTTNSIEAPLTVTRLAGDSVLVETAKPLILDASAVGLEAGLGKLQEIAKLPAISPAVPVTASLVFRPSA</sequence>
<protein>
    <submittedName>
        <fullName evidence="3">Polyisoprenoid-binding protein YceI</fullName>
    </submittedName>
</protein>
<proteinExistence type="predicted"/>
<dbReference type="PANTHER" id="PTHR34406:SF1">
    <property type="entry name" value="PROTEIN YCEI"/>
    <property type="match status" value="1"/>
</dbReference>
<dbReference type="EMBL" id="QJJM01000006">
    <property type="protein sequence ID" value="PXW75856.1"/>
    <property type="molecule type" value="Genomic_DNA"/>
</dbReference>
<dbReference type="PROSITE" id="PS51257">
    <property type="entry name" value="PROKAR_LIPOPROTEIN"/>
    <property type="match status" value="1"/>
</dbReference>
<evidence type="ECO:0000313" key="4">
    <source>
        <dbReference type="Proteomes" id="UP000248014"/>
    </source>
</evidence>
<accession>A0A2V3V243</accession>
<dbReference type="RefSeq" id="WP_110298553.1">
    <property type="nucleotide sequence ID" value="NZ_QJJM01000006.1"/>
</dbReference>
<keyword evidence="4" id="KW-1185">Reference proteome</keyword>
<feature type="domain" description="Lipid/polyisoprenoid-binding YceI-like" evidence="2">
    <location>
        <begin position="35"/>
        <end position="204"/>
    </location>
</feature>
<evidence type="ECO:0000259" key="2">
    <source>
        <dbReference type="SMART" id="SM00867"/>
    </source>
</evidence>
<dbReference type="InterPro" id="IPR027016">
    <property type="entry name" value="UCP029811"/>
</dbReference>
<feature type="signal peptide" evidence="1">
    <location>
        <begin position="1"/>
        <end position="23"/>
    </location>
</feature>
<evidence type="ECO:0000313" key="3">
    <source>
        <dbReference type="EMBL" id="PXW75856.1"/>
    </source>
</evidence>
<name>A0A2V3V243_9SPHN</name>
<reference evidence="3 4" key="1">
    <citation type="submission" date="2018-05" db="EMBL/GenBank/DDBJ databases">
        <title>Genomic Encyclopedia of Type Strains, Phase IV (KMG-IV): sequencing the most valuable type-strain genomes for metagenomic binning, comparative biology and taxonomic classification.</title>
        <authorList>
            <person name="Goeker M."/>
        </authorList>
    </citation>
    <scope>NUCLEOTIDE SEQUENCE [LARGE SCALE GENOMIC DNA]</scope>
    <source>
        <strain evidence="3 4">DSM 3183</strain>
    </source>
</reference>
<dbReference type="Proteomes" id="UP000248014">
    <property type="component" value="Unassembled WGS sequence"/>
</dbReference>
<dbReference type="Gene3D" id="2.40.128.110">
    <property type="entry name" value="Lipid/polyisoprenoid-binding, YceI-like"/>
    <property type="match status" value="1"/>
</dbReference>
<evidence type="ECO:0000256" key="1">
    <source>
        <dbReference type="SAM" id="SignalP"/>
    </source>
</evidence>
<comment type="caution">
    <text evidence="3">The sequence shown here is derived from an EMBL/GenBank/DDBJ whole genome shotgun (WGS) entry which is preliminary data.</text>
</comment>
<gene>
    <name evidence="3" type="ORF">C7451_10617</name>
</gene>
<dbReference type="OrthoDB" id="5525824at2"/>
<dbReference type="Pfam" id="PF04264">
    <property type="entry name" value="YceI"/>
    <property type="match status" value="1"/>
</dbReference>
<dbReference type="InterPro" id="IPR036761">
    <property type="entry name" value="TTHA0802/YceI-like_sf"/>
</dbReference>
<keyword evidence="1" id="KW-0732">Signal</keyword>
<dbReference type="AlphaFoldDB" id="A0A2V3V243"/>
<dbReference type="SMART" id="SM00867">
    <property type="entry name" value="YceI"/>
    <property type="match status" value="1"/>
</dbReference>
<dbReference type="InterPro" id="IPR007372">
    <property type="entry name" value="Lipid/polyisoprenoid-bd_YceI"/>
</dbReference>
<dbReference type="PANTHER" id="PTHR34406">
    <property type="entry name" value="PROTEIN YCEI"/>
    <property type="match status" value="1"/>
</dbReference>
<dbReference type="SUPFAM" id="SSF101874">
    <property type="entry name" value="YceI-like"/>
    <property type="match status" value="1"/>
</dbReference>